<keyword evidence="1" id="KW-0732">Signal</keyword>
<protein>
    <submittedName>
        <fullName evidence="2">Uncharacterized protein</fullName>
    </submittedName>
</protein>
<reference evidence="2" key="1">
    <citation type="submission" date="2022-10" db="EMBL/GenBank/DDBJ databases">
        <title>Chitiniphilus purpureus sp. nov., a novel chitin-degrading bacterium isolated from crawfish pond sediment.</title>
        <authorList>
            <person name="Li K."/>
        </authorList>
    </citation>
    <scope>NUCLEOTIDE SEQUENCE</scope>
    <source>
        <strain evidence="2">CD1</strain>
    </source>
</reference>
<dbReference type="PROSITE" id="PS51257">
    <property type="entry name" value="PROKAR_LIPOPROTEIN"/>
    <property type="match status" value="1"/>
</dbReference>
<proteinExistence type="predicted"/>
<dbReference type="Proteomes" id="UP001061302">
    <property type="component" value="Chromosome"/>
</dbReference>
<evidence type="ECO:0000256" key="1">
    <source>
        <dbReference type="SAM" id="SignalP"/>
    </source>
</evidence>
<keyword evidence="3" id="KW-1185">Reference proteome</keyword>
<dbReference type="RefSeq" id="WP_263126244.1">
    <property type="nucleotide sequence ID" value="NZ_CP106753.1"/>
</dbReference>
<feature type="signal peptide" evidence="1">
    <location>
        <begin position="1"/>
        <end position="20"/>
    </location>
</feature>
<dbReference type="EMBL" id="CP106753">
    <property type="protein sequence ID" value="UXY16840.1"/>
    <property type="molecule type" value="Genomic_DNA"/>
</dbReference>
<accession>A0ABY6DR39</accession>
<feature type="chain" id="PRO_5046958628" evidence="1">
    <location>
        <begin position="21"/>
        <end position="52"/>
    </location>
</feature>
<evidence type="ECO:0000313" key="3">
    <source>
        <dbReference type="Proteomes" id="UP001061302"/>
    </source>
</evidence>
<sequence>MKRVLILICSALLLTACATAPQPKPATPEQTAQALRIEANPEKAVIYFYRAG</sequence>
<name>A0ABY6DR39_9NEIS</name>
<evidence type="ECO:0000313" key="2">
    <source>
        <dbReference type="EMBL" id="UXY16840.1"/>
    </source>
</evidence>
<gene>
    <name evidence="2" type="ORF">N8I74_07440</name>
</gene>
<organism evidence="2 3">
    <name type="scientific">Chitiniphilus purpureus</name>
    <dbReference type="NCBI Taxonomy" id="2981137"/>
    <lineage>
        <taxon>Bacteria</taxon>
        <taxon>Pseudomonadati</taxon>
        <taxon>Pseudomonadota</taxon>
        <taxon>Betaproteobacteria</taxon>
        <taxon>Neisseriales</taxon>
        <taxon>Chitinibacteraceae</taxon>
        <taxon>Chitiniphilus</taxon>
    </lineage>
</organism>